<evidence type="ECO:0000313" key="7">
    <source>
        <dbReference type="Proteomes" id="UP000807353"/>
    </source>
</evidence>
<dbReference type="SMART" id="SM00320">
    <property type="entry name" value="WD40"/>
    <property type="match status" value="7"/>
</dbReference>
<evidence type="ECO:0000256" key="1">
    <source>
        <dbReference type="ARBA" id="ARBA00022574"/>
    </source>
</evidence>
<evidence type="ECO:0000256" key="3">
    <source>
        <dbReference type="PROSITE-ProRule" id="PRU00221"/>
    </source>
</evidence>
<dbReference type="Gene3D" id="2.130.10.10">
    <property type="entry name" value="YVTN repeat-like/Quinoprotein amine dehydrogenase"/>
    <property type="match status" value="2"/>
</dbReference>
<evidence type="ECO:0000256" key="4">
    <source>
        <dbReference type="SAM" id="MobiDB-lite"/>
    </source>
</evidence>
<keyword evidence="2" id="KW-0677">Repeat</keyword>
<dbReference type="InterPro" id="IPR001680">
    <property type="entry name" value="WD40_rpt"/>
</dbReference>
<accession>A0A9P5Y9S2</accession>
<evidence type="ECO:0000313" key="6">
    <source>
        <dbReference type="EMBL" id="KAF9464759.1"/>
    </source>
</evidence>
<feature type="region of interest" description="Disordered" evidence="4">
    <location>
        <begin position="1"/>
        <end position="110"/>
    </location>
</feature>
<sequence length="639" mass="69087">MAASDSEDDIIEDNEFEGDDDPDADAEEETLDVGADDATEEGDDESGSDESDDGSDDDDDDSEPSGEVSISLDPDVTPLPGPVANTNRGPSQPPSPVVAPQPIVRKRSLSPAQVRKKVLLSPIGSAHQKGSYTVEAVCAIPHPVPTHALASSFCMTHMLTGSDDGYIRNYDIFSAVNGKNFLTAPQRHHSGVVEGIMKSGQLRFWWENPALTDVSRLDVDGIPPGEEQNLSPVYSLTMHSDALWALAGTDAGHINLFTVRHEPGRLCYVMNGHRGPVSALSMDHDEKGFFSSGWDGEAIQWDLNTGKRVRNFTAHGAQLAGIAVRPEHADHPDPGSPVIYRTSATHENSPPPHLESATIDSTPKGLEENPEMNIKKESQIRLDSDAKSDASFDPLFDDEPQGSNVDDIISPVVPTPSRPQTHPAPHHRPTLNQILPPKNAPPLLDSASYATYSSDLLMTTAIDGQIILWDKRVQTPGKGVGRLWMSEKTPPWCLSACWSADGGQIYAGRRNGSVDVWDVRQLGRSGPANTPRLLKTLRNPLSSGVVSCVVAFPDCRHIACASIDNLRLWNVAEAAEHDTSGRMRSGAQFKIIPGHHGGYISQMLVDPGAKFLVSASSNRGWHGDSTRTVFVHDVKRSEA</sequence>
<feature type="repeat" description="WD" evidence="3">
    <location>
        <begin position="270"/>
        <end position="311"/>
    </location>
</feature>
<reference evidence="6" key="1">
    <citation type="submission" date="2020-11" db="EMBL/GenBank/DDBJ databases">
        <authorList>
            <consortium name="DOE Joint Genome Institute"/>
            <person name="Ahrendt S."/>
            <person name="Riley R."/>
            <person name="Andreopoulos W."/>
            <person name="Labutti K."/>
            <person name="Pangilinan J."/>
            <person name="Ruiz-Duenas F.J."/>
            <person name="Barrasa J.M."/>
            <person name="Sanchez-Garcia M."/>
            <person name="Camarero S."/>
            <person name="Miyauchi S."/>
            <person name="Serrano A."/>
            <person name="Linde D."/>
            <person name="Babiker R."/>
            <person name="Drula E."/>
            <person name="Ayuso-Fernandez I."/>
            <person name="Pacheco R."/>
            <person name="Padilla G."/>
            <person name="Ferreira P."/>
            <person name="Barriuso J."/>
            <person name="Kellner H."/>
            <person name="Castanera R."/>
            <person name="Alfaro M."/>
            <person name="Ramirez L."/>
            <person name="Pisabarro A.G."/>
            <person name="Kuo A."/>
            <person name="Tritt A."/>
            <person name="Lipzen A."/>
            <person name="He G."/>
            <person name="Yan M."/>
            <person name="Ng V."/>
            <person name="Cullen D."/>
            <person name="Martin F."/>
            <person name="Rosso M.-N."/>
            <person name="Henrissat B."/>
            <person name="Hibbett D."/>
            <person name="Martinez A.T."/>
            <person name="Grigoriev I.V."/>
        </authorList>
    </citation>
    <scope>NUCLEOTIDE SEQUENCE</scope>
    <source>
        <strain evidence="6">CBS 247.69</strain>
    </source>
</reference>
<dbReference type="SUPFAM" id="SSF50978">
    <property type="entry name" value="WD40 repeat-like"/>
    <property type="match status" value="1"/>
</dbReference>
<feature type="domain" description="Transcription factor spt8 beta-propeller" evidence="5">
    <location>
        <begin position="451"/>
        <end position="634"/>
    </location>
</feature>
<keyword evidence="7" id="KW-1185">Reference proteome</keyword>
<evidence type="ECO:0000259" key="5">
    <source>
        <dbReference type="Pfam" id="PF23798"/>
    </source>
</evidence>
<dbReference type="InterPro" id="IPR036322">
    <property type="entry name" value="WD40_repeat_dom_sf"/>
</dbReference>
<protein>
    <submittedName>
        <fullName evidence="6">WD40-repeat-containing domain protein</fullName>
    </submittedName>
</protein>
<dbReference type="PROSITE" id="PS50294">
    <property type="entry name" value="WD_REPEATS_REGION"/>
    <property type="match status" value="1"/>
</dbReference>
<evidence type="ECO:0000256" key="2">
    <source>
        <dbReference type="ARBA" id="ARBA00022737"/>
    </source>
</evidence>
<name>A0A9P5Y9S2_9AGAR</name>
<comment type="caution">
    <text evidence="6">The sequence shown here is derived from an EMBL/GenBank/DDBJ whole genome shotgun (WGS) entry which is preliminary data.</text>
</comment>
<proteinExistence type="predicted"/>
<feature type="compositionally biased region" description="Basic and acidic residues" evidence="4">
    <location>
        <begin position="373"/>
        <end position="390"/>
    </location>
</feature>
<feature type="compositionally biased region" description="Acidic residues" evidence="4">
    <location>
        <begin position="1"/>
        <end position="64"/>
    </location>
</feature>
<dbReference type="InterPro" id="IPR015943">
    <property type="entry name" value="WD40/YVTN_repeat-like_dom_sf"/>
</dbReference>
<dbReference type="PANTHER" id="PTHR19848:SF8">
    <property type="entry name" value="F-BOX AND WD REPEAT DOMAIN CONTAINING 7"/>
    <property type="match status" value="1"/>
</dbReference>
<dbReference type="Pfam" id="PF23798">
    <property type="entry name" value="Beta-prop_SPT8"/>
    <property type="match status" value="2"/>
</dbReference>
<dbReference type="PROSITE" id="PS50082">
    <property type="entry name" value="WD_REPEATS_2"/>
    <property type="match status" value="1"/>
</dbReference>
<gene>
    <name evidence="6" type="ORF">BDZ94DRAFT_1255830</name>
</gene>
<dbReference type="AlphaFoldDB" id="A0A9P5Y9S2"/>
<dbReference type="OrthoDB" id="10260946at2759"/>
<keyword evidence="1 3" id="KW-0853">WD repeat</keyword>
<dbReference type="Proteomes" id="UP000807353">
    <property type="component" value="Unassembled WGS sequence"/>
</dbReference>
<feature type="domain" description="Transcription factor spt8 beta-propeller" evidence="5">
    <location>
        <begin position="132"/>
        <end position="327"/>
    </location>
</feature>
<dbReference type="InterPro" id="IPR057544">
    <property type="entry name" value="Beta-prop_SPT8"/>
</dbReference>
<dbReference type="EMBL" id="MU150252">
    <property type="protein sequence ID" value="KAF9464759.1"/>
    <property type="molecule type" value="Genomic_DNA"/>
</dbReference>
<feature type="region of interest" description="Disordered" evidence="4">
    <location>
        <begin position="325"/>
        <end position="439"/>
    </location>
</feature>
<dbReference type="PANTHER" id="PTHR19848">
    <property type="entry name" value="WD40 REPEAT PROTEIN"/>
    <property type="match status" value="1"/>
</dbReference>
<organism evidence="6 7">
    <name type="scientific">Collybia nuda</name>
    <dbReference type="NCBI Taxonomy" id="64659"/>
    <lineage>
        <taxon>Eukaryota</taxon>
        <taxon>Fungi</taxon>
        <taxon>Dikarya</taxon>
        <taxon>Basidiomycota</taxon>
        <taxon>Agaricomycotina</taxon>
        <taxon>Agaricomycetes</taxon>
        <taxon>Agaricomycetidae</taxon>
        <taxon>Agaricales</taxon>
        <taxon>Tricholomatineae</taxon>
        <taxon>Clitocybaceae</taxon>
        <taxon>Collybia</taxon>
    </lineage>
</organism>